<dbReference type="AlphaFoldDB" id="A0A438DUH4"/>
<sequence length="336" mass="38449">MASNTSRLVLMRSVATPRWFSTATKDKEASLYWKLSALRGTEGDVAETLDKWVKEGKSVKRFDMISCVNQLRRFKKYKHAAQIYEWMEKSKNDLNNADRAIRIDLLAKTEGIAQAENYFNSLQESAKTNKTYGALLNCYCKENMVDKAVELFKKLKELNFVSSALSYNNMISLYLRVGQPEKVPSLGMGSLKLAHPKINNKSYLIMLLALSKLGDVAGLEKCFKEWESGCSTYDVRLSNVMLESYLNREMIEEANLLSESIAKRGPELKLKTLDLFMKFYLKKHQLDLAMKYLDMGASKADPENNKWFPTEETSPCFWNISRRVKDVDSAESSVRP</sequence>
<dbReference type="PANTHER" id="PTHR45717:SF5">
    <property type="entry name" value="PENTACOTRIPEPTIDE-REPEAT REGION OF PRORP DOMAIN-CONTAINING PROTEIN"/>
    <property type="match status" value="1"/>
</dbReference>
<dbReference type="Gene3D" id="1.25.40.10">
    <property type="entry name" value="Tetratricopeptide repeat domain"/>
    <property type="match status" value="2"/>
</dbReference>
<organism evidence="4 5">
    <name type="scientific">Vitis vinifera</name>
    <name type="common">Grape</name>
    <dbReference type="NCBI Taxonomy" id="29760"/>
    <lineage>
        <taxon>Eukaryota</taxon>
        <taxon>Viridiplantae</taxon>
        <taxon>Streptophyta</taxon>
        <taxon>Embryophyta</taxon>
        <taxon>Tracheophyta</taxon>
        <taxon>Spermatophyta</taxon>
        <taxon>Magnoliopsida</taxon>
        <taxon>eudicotyledons</taxon>
        <taxon>Gunneridae</taxon>
        <taxon>Pentapetalae</taxon>
        <taxon>rosids</taxon>
        <taxon>Vitales</taxon>
        <taxon>Vitaceae</taxon>
        <taxon>Viteae</taxon>
        <taxon>Vitis</taxon>
    </lineage>
</organism>
<evidence type="ECO:0000256" key="1">
    <source>
        <dbReference type="ARBA" id="ARBA00007626"/>
    </source>
</evidence>
<dbReference type="InterPro" id="IPR011990">
    <property type="entry name" value="TPR-like_helical_dom_sf"/>
</dbReference>
<reference evidence="4 5" key="1">
    <citation type="journal article" date="2018" name="PLoS Genet.">
        <title>Population sequencing reveals clonal diversity and ancestral inbreeding in the grapevine cultivar Chardonnay.</title>
        <authorList>
            <person name="Roach M.J."/>
            <person name="Johnson D.L."/>
            <person name="Bohlmann J."/>
            <person name="van Vuuren H.J."/>
            <person name="Jones S.J."/>
            <person name="Pretorius I.S."/>
            <person name="Schmidt S.A."/>
            <person name="Borneman A.R."/>
        </authorList>
    </citation>
    <scope>NUCLEOTIDE SEQUENCE [LARGE SCALE GENOMIC DNA]</scope>
    <source>
        <strain evidence="5">cv. Chardonnay</strain>
        <tissue evidence="4">Leaf</tissue>
    </source>
</reference>
<feature type="repeat" description="PPR" evidence="3">
    <location>
        <begin position="128"/>
        <end position="162"/>
    </location>
</feature>
<dbReference type="EMBL" id="QGNW01001493">
    <property type="protein sequence ID" value="RVW39147.1"/>
    <property type="molecule type" value="Genomic_DNA"/>
</dbReference>
<dbReference type="Proteomes" id="UP000288805">
    <property type="component" value="Unassembled WGS sequence"/>
</dbReference>
<keyword evidence="2" id="KW-0677">Repeat</keyword>
<evidence type="ECO:0000313" key="5">
    <source>
        <dbReference type="Proteomes" id="UP000288805"/>
    </source>
</evidence>
<protein>
    <submittedName>
        <fullName evidence="4">Pentatricopeptide repeat-containing protein, mitochondrial</fullName>
    </submittedName>
</protein>
<dbReference type="InterPro" id="IPR002885">
    <property type="entry name" value="PPR_rpt"/>
</dbReference>
<dbReference type="NCBIfam" id="TIGR00756">
    <property type="entry name" value="PPR"/>
    <property type="match status" value="1"/>
</dbReference>
<proteinExistence type="inferred from homology"/>
<comment type="caution">
    <text evidence="4">The sequence shown here is derived from an EMBL/GenBank/DDBJ whole genome shotgun (WGS) entry which is preliminary data.</text>
</comment>
<dbReference type="GO" id="GO:0003729">
    <property type="term" value="F:mRNA binding"/>
    <property type="evidence" value="ECO:0007669"/>
    <property type="project" value="UniProtKB-ARBA"/>
</dbReference>
<gene>
    <name evidence="4" type="primary">VvCHDh000694_0</name>
    <name evidence="4" type="ORF">CK203_078230</name>
</gene>
<comment type="similarity">
    <text evidence="1">Belongs to the PPR family. P subfamily.</text>
</comment>
<accession>A0A438DUH4</accession>
<dbReference type="PANTHER" id="PTHR45717">
    <property type="entry name" value="OS12G0527900 PROTEIN"/>
    <property type="match status" value="1"/>
</dbReference>
<dbReference type="PROSITE" id="PS51375">
    <property type="entry name" value="PPR"/>
    <property type="match status" value="1"/>
</dbReference>
<evidence type="ECO:0000256" key="2">
    <source>
        <dbReference type="ARBA" id="ARBA00022737"/>
    </source>
</evidence>
<evidence type="ECO:0000313" key="4">
    <source>
        <dbReference type="EMBL" id="RVW39147.1"/>
    </source>
</evidence>
<name>A0A438DUH4_VITVI</name>
<dbReference type="FunFam" id="1.25.40.10:FF:000541">
    <property type="entry name" value="Pentatricopeptide repeat-containing protein"/>
    <property type="match status" value="1"/>
</dbReference>
<evidence type="ECO:0000256" key="3">
    <source>
        <dbReference type="PROSITE-ProRule" id="PRU00708"/>
    </source>
</evidence>
<dbReference type="Pfam" id="PF01535">
    <property type="entry name" value="PPR"/>
    <property type="match status" value="2"/>
</dbReference>